<name>A0ABP6Q7C5_9ACTN</name>
<dbReference type="Proteomes" id="UP001501237">
    <property type="component" value="Unassembled WGS sequence"/>
</dbReference>
<dbReference type="Pfam" id="PF11251">
    <property type="entry name" value="DUF3050"/>
    <property type="match status" value="1"/>
</dbReference>
<evidence type="ECO:0000313" key="2">
    <source>
        <dbReference type="Proteomes" id="UP001501237"/>
    </source>
</evidence>
<evidence type="ECO:0000313" key="1">
    <source>
        <dbReference type="EMBL" id="GAA3203609.1"/>
    </source>
</evidence>
<reference evidence="2" key="1">
    <citation type="journal article" date="2019" name="Int. J. Syst. Evol. Microbiol.">
        <title>The Global Catalogue of Microorganisms (GCM) 10K type strain sequencing project: providing services to taxonomists for standard genome sequencing and annotation.</title>
        <authorList>
            <consortium name="The Broad Institute Genomics Platform"/>
            <consortium name="The Broad Institute Genome Sequencing Center for Infectious Disease"/>
            <person name="Wu L."/>
            <person name="Ma J."/>
        </authorList>
    </citation>
    <scope>NUCLEOTIDE SEQUENCE [LARGE SCALE GENOMIC DNA]</scope>
    <source>
        <strain evidence="2">JCM 9377</strain>
    </source>
</reference>
<protein>
    <submittedName>
        <fullName evidence="1">DUF3050 domain-containing protein</fullName>
    </submittedName>
</protein>
<comment type="caution">
    <text evidence="1">The sequence shown here is derived from an EMBL/GenBank/DDBJ whole genome shotgun (WGS) entry which is preliminary data.</text>
</comment>
<dbReference type="Gene3D" id="1.20.910.10">
    <property type="entry name" value="Heme oxygenase-like"/>
    <property type="match status" value="1"/>
</dbReference>
<dbReference type="RefSeq" id="WP_344824544.1">
    <property type="nucleotide sequence ID" value="NZ_BAAAUV010000004.1"/>
</dbReference>
<organism evidence="1 2">
    <name type="scientific">Actinocorallia longicatena</name>
    <dbReference type="NCBI Taxonomy" id="111803"/>
    <lineage>
        <taxon>Bacteria</taxon>
        <taxon>Bacillati</taxon>
        <taxon>Actinomycetota</taxon>
        <taxon>Actinomycetes</taxon>
        <taxon>Streptosporangiales</taxon>
        <taxon>Thermomonosporaceae</taxon>
        <taxon>Actinocorallia</taxon>
    </lineage>
</organism>
<proteinExistence type="predicted"/>
<dbReference type="SUPFAM" id="SSF48613">
    <property type="entry name" value="Heme oxygenase-like"/>
    <property type="match status" value="1"/>
</dbReference>
<dbReference type="InterPro" id="IPR016084">
    <property type="entry name" value="Haem_Oase-like_multi-hlx"/>
</dbReference>
<sequence length="263" mass="29480">MSRYDSGERFQGIDELREAVAAERKAVTSHPVYHRLDSLPAVNLFMAHHVFAVWDFMSLLKDLQRELTCVDVPWTPAATRTAGRLINEIVLVEESDARAGGFLSHFELYLEAMDRSGADTTPILELVFQIRDGIELPSALERACAPAPSAMFTLATWELINSAPLHCKAAAFAFGREDLIPEMFDQIAAIEDPSNLLEPFRDYLSRHIEVDAGEHTPMAMRMVADLCGEDPAKWSECAETVAVALRDREKLWNGIMDALERNF</sequence>
<dbReference type="EMBL" id="BAAAUV010000004">
    <property type="protein sequence ID" value="GAA3203609.1"/>
    <property type="molecule type" value="Genomic_DNA"/>
</dbReference>
<dbReference type="InterPro" id="IPR024423">
    <property type="entry name" value="DUF3050"/>
</dbReference>
<keyword evidence="2" id="KW-1185">Reference proteome</keyword>
<accession>A0ABP6Q7C5</accession>
<gene>
    <name evidence="1" type="ORF">GCM10010468_17760</name>
</gene>